<evidence type="ECO:0000313" key="2">
    <source>
        <dbReference type="Proteomes" id="UP000005496"/>
    </source>
</evidence>
<accession>D6SJT2</accession>
<organism evidence="1 2">
    <name type="scientific">Desulfonatronospira thiodismutans ASO3-1</name>
    <dbReference type="NCBI Taxonomy" id="555779"/>
    <lineage>
        <taxon>Bacteria</taxon>
        <taxon>Pseudomonadati</taxon>
        <taxon>Thermodesulfobacteriota</taxon>
        <taxon>Desulfovibrionia</taxon>
        <taxon>Desulfovibrionales</taxon>
        <taxon>Desulfonatronovibrionaceae</taxon>
        <taxon>Desulfonatronospira</taxon>
    </lineage>
</organism>
<dbReference type="AlphaFoldDB" id="D6SJT2"/>
<dbReference type="eggNOG" id="ENOG50339TB">
    <property type="taxonomic scope" value="Bacteria"/>
</dbReference>
<evidence type="ECO:0008006" key="3">
    <source>
        <dbReference type="Google" id="ProtNLM"/>
    </source>
</evidence>
<comment type="caution">
    <text evidence="1">The sequence shown here is derived from an EMBL/GenBank/DDBJ whole genome shotgun (WGS) entry which is preliminary data.</text>
</comment>
<dbReference type="EMBL" id="ACJN02000001">
    <property type="protein sequence ID" value="EFI36135.1"/>
    <property type="molecule type" value="Genomic_DNA"/>
</dbReference>
<keyword evidence="2" id="KW-1185">Reference proteome</keyword>
<dbReference type="Proteomes" id="UP000005496">
    <property type="component" value="Unassembled WGS sequence"/>
</dbReference>
<evidence type="ECO:0000313" key="1">
    <source>
        <dbReference type="EMBL" id="EFI36135.1"/>
    </source>
</evidence>
<protein>
    <recommendedName>
        <fullName evidence="3">SprT-like domain-containing protein</fullName>
    </recommendedName>
</protein>
<dbReference type="OrthoDB" id="2087077at2"/>
<proteinExistence type="predicted"/>
<gene>
    <name evidence="1" type="ORF">Dthio_PD3588</name>
</gene>
<name>D6SJT2_9BACT</name>
<reference evidence="1" key="1">
    <citation type="submission" date="2010-05" db="EMBL/GenBank/DDBJ databases">
        <title>The draft genome of Desulfonatronospira thiodismutans ASO3-1.</title>
        <authorList>
            <consortium name="US DOE Joint Genome Institute (JGI-PGF)"/>
            <person name="Lucas S."/>
            <person name="Copeland A."/>
            <person name="Lapidus A."/>
            <person name="Cheng J.-F."/>
            <person name="Bruce D."/>
            <person name="Goodwin L."/>
            <person name="Pitluck S."/>
            <person name="Chertkov O."/>
            <person name="Brettin T."/>
            <person name="Detter J.C."/>
            <person name="Han C."/>
            <person name="Land M.L."/>
            <person name="Hauser L."/>
            <person name="Kyrpides N."/>
            <person name="Mikhailova N."/>
            <person name="Muyzer G."/>
            <person name="Woyke T."/>
        </authorList>
    </citation>
    <scope>NUCLEOTIDE SEQUENCE [LARGE SCALE GENOMIC DNA]</scope>
    <source>
        <strain evidence="1">ASO3-1</strain>
    </source>
</reference>
<dbReference type="RefSeq" id="WP_008869260.1">
    <property type="nucleotide sequence ID" value="NZ_ACJN02000001.1"/>
</dbReference>
<sequence length="225" mass="27003">MKEEEKEDKWRKWLAMQNKDEIALWYKATDFEEKYFGDMNLDDFEEELSGKETWIGGKWVKVKRDFYTEFGITLGRWRFIIVKKPKGYAGKCFPKSCTIKIAEEYKDNDIVLLHEMIHAFECMLFKHEFFFQYVLIKLYKKLSEQVPNLDELLMFDQHVDSIVHSPLFCLKSIDLDLRLNQEIGTTYAYEREELFRPDNGEEGNFDTLDLDKMKVLMAKKYFGEK</sequence>